<name>G8BPW5_TETPH</name>
<evidence type="ECO:0000256" key="1">
    <source>
        <dbReference type="ARBA" id="ARBA00004604"/>
    </source>
</evidence>
<evidence type="ECO:0000313" key="10">
    <source>
        <dbReference type="Proteomes" id="UP000005666"/>
    </source>
</evidence>
<comment type="subcellular location">
    <subcellularLocation>
        <location evidence="1">Nucleus</location>
        <location evidence="1">Nucleolus</location>
    </subcellularLocation>
</comment>
<dbReference type="GO" id="GO:0003735">
    <property type="term" value="F:structural constituent of ribosome"/>
    <property type="evidence" value="ECO:0007669"/>
    <property type="project" value="TreeGrafter"/>
</dbReference>
<keyword evidence="4" id="KW-0694">RNA-binding</keyword>
<protein>
    <recommendedName>
        <fullName evidence="7">Ribosome biogenesis protein RLP7</fullName>
    </recommendedName>
</protein>
<dbReference type="SUPFAM" id="SSF55129">
    <property type="entry name" value="Ribosomal protein L30p/L7e"/>
    <property type="match status" value="1"/>
</dbReference>
<dbReference type="GO" id="GO:0005730">
    <property type="term" value="C:nucleolus"/>
    <property type="evidence" value="ECO:0007669"/>
    <property type="project" value="UniProtKB-SubCell"/>
</dbReference>
<dbReference type="GO" id="GO:0042134">
    <property type="term" value="F:rRNA primary transcript binding"/>
    <property type="evidence" value="ECO:0007669"/>
    <property type="project" value="EnsemblFungi"/>
</dbReference>
<dbReference type="HOGENOM" id="CLU_055156_1_0_1"/>
<evidence type="ECO:0000256" key="4">
    <source>
        <dbReference type="ARBA" id="ARBA00022884"/>
    </source>
</evidence>
<organism evidence="9 10">
    <name type="scientific">Tetrapisispora phaffii (strain ATCC 24235 / CBS 4417 / NBRC 1672 / NRRL Y-8282 / UCD 70-5)</name>
    <name type="common">Yeast</name>
    <name type="synonym">Fabospora phaffii</name>
    <dbReference type="NCBI Taxonomy" id="1071381"/>
    <lineage>
        <taxon>Eukaryota</taxon>
        <taxon>Fungi</taxon>
        <taxon>Dikarya</taxon>
        <taxon>Ascomycota</taxon>
        <taxon>Saccharomycotina</taxon>
        <taxon>Saccharomycetes</taxon>
        <taxon>Saccharomycetales</taxon>
        <taxon>Saccharomycetaceae</taxon>
        <taxon>Tetrapisispora</taxon>
    </lineage>
</organism>
<dbReference type="GO" id="GO:0000463">
    <property type="term" value="P:maturation of LSU-rRNA from tricistronic rRNA transcript (SSU-rRNA, 5.8S rRNA, LSU-rRNA)"/>
    <property type="evidence" value="ECO:0007669"/>
    <property type="project" value="EnsemblFungi"/>
</dbReference>
<dbReference type="EMBL" id="HE612857">
    <property type="protein sequence ID" value="CCE62046.1"/>
    <property type="molecule type" value="Genomic_DNA"/>
</dbReference>
<reference evidence="9 10" key="1">
    <citation type="journal article" date="2011" name="Proc. Natl. Acad. Sci. U.S.A.">
        <title>Evolutionary erosion of yeast sex chromosomes by mating-type switching accidents.</title>
        <authorList>
            <person name="Gordon J.L."/>
            <person name="Armisen D."/>
            <person name="Proux-Wera E."/>
            <person name="Oheigeartaigh S.S."/>
            <person name="Byrne K.P."/>
            <person name="Wolfe K.H."/>
        </authorList>
    </citation>
    <scope>NUCLEOTIDE SEQUENCE [LARGE SCALE GENOMIC DNA]</scope>
    <source>
        <strain evidence="10">ATCC 24235 / CBS 4417 / NBRC 1672 / NRRL Y-8282 / UCD 70-5</strain>
    </source>
</reference>
<keyword evidence="3" id="KW-0690">Ribosome biogenesis</keyword>
<dbReference type="InterPro" id="IPR016082">
    <property type="entry name" value="Ribosomal_uL30_ferredoxin-like"/>
</dbReference>
<dbReference type="GeneID" id="11535063"/>
<evidence type="ECO:0000313" key="9">
    <source>
        <dbReference type="EMBL" id="CCE62046.1"/>
    </source>
</evidence>
<dbReference type="GO" id="GO:0030687">
    <property type="term" value="C:preribosome, large subunit precursor"/>
    <property type="evidence" value="ECO:0007669"/>
    <property type="project" value="EnsemblFungi"/>
</dbReference>
<dbReference type="eggNOG" id="KOG3184">
    <property type="taxonomic scope" value="Eukaryota"/>
</dbReference>
<dbReference type="Gene3D" id="3.30.1390.20">
    <property type="entry name" value="Ribosomal protein L30, ferredoxin-like fold domain"/>
    <property type="match status" value="1"/>
</dbReference>
<dbReference type="AlphaFoldDB" id="G8BPW5"/>
<sequence>MSANLNSNPEVLLRKRRNADRIRLERQEKVKQRQILREKQKRDNKNKFLRFENIAATALASERETERVKRISTVEIKKSMNDVSNLGSVSDFILKITEKTPEQILEEQESGITIEGEEDNLIREKIRYNNEETLIFVVRVDGPLLAKAPQKVQKILTILRLTEKNTGVFVILNKLVFPLLKMIAPYVVIGKPSLSTVRSLIQKRSRILVKDEENPHSANSMKEVILNDNNVIEEQLGSEGIICMEDIIHQIDKMGDKFQTCSFFLQPFRLNQEVSGFSALSKLRRIQVAESQDKLRFKSNSSSAPITEVDIDALIGKMN</sequence>
<dbReference type="Pfam" id="PF00327">
    <property type="entry name" value="Ribosomal_L30"/>
    <property type="match status" value="1"/>
</dbReference>
<dbReference type="OrthoDB" id="28644at2759"/>
<keyword evidence="5" id="KW-0539">Nucleus</keyword>
<evidence type="ECO:0000256" key="3">
    <source>
        <dbReference type="ARBA" id="ARBA00022517"/>
    </source>
</evidence>
<dbReference type="GO" id="GO:0000465">
    <property type="term" value="P:exonucleolytic trimming to generate mature 5'-end of 5.8S rRNA from tricistronic rRNA transcript (SSU-rRNA, 5.8S rRNA, LSU-rRNA)"/>
    <property type="evidence" value="ECO:0007669"/>
    <property type="project" value="EnsemblFungi"/>
</dbReference>
<evidence type="ECO:0000256" key="2">
    <source>
        <dbReference type="ARBA" id="ARBA00007594"/>
    </source>
</evidence>
<feature type="domain" description="Large ribosomal subunit protein uL30-like ferredoxin-like fold" evidence="8">
    <location>
        <begin position="135"/>
        <end position="187"/>
    </location>
</feature>
<proteinExistence type="inferred from homology"/>
<accession>G8BPW5</accession>
<dbReference type="GO" id="GO:0022625">
    <property type="term" value="C:cytosolic large ribosomal subunit"/>
    <property type="evidence" value="ECO:0007669"/>
    <property type="project" value="TreeGrafter"/>
</dbReference>
<evidence type="ECO:0000256" key="5">
    <source>
        <dbReference type="ARBA" id="ARBA00023242"/>
    </source>
</evidence>
<dbReference type="PANTHER" id="PTHR11524:SF26">
    <property type="entry name" value="RIBOSOME BIOGENESIS PROTEIN RLP7"/>
    <property type="match status" value="1"/>
</dbReference>
<gene>
    <name evidence="9" type="primary">TPHA0B03740</name>
    <name evidence="9" type="ordered locus">TPHA_0B03740</name>
</gene>
<dbReference type="InterPro" id="IPR035808">
    <property type="entry name" value="Ribosomal_uL30_euk_arc"/>
</dbReference>
<comment type="similarity">
    <text evidence="2">Belongs to the universal ribosomal protein uL30 family.</text>
</comment>
<dbReference type="OMA" id="VNGWGPQ"/>
<evidence type="ECO:0000256" key="7">
    <source>
        <dbReference type="ARBA" id="ARBA00039196"/>
    </source>
</evidence>
<dbReference type="PANTHER" id="PTHR11524">
    <property type="entry name" value="60S RIBOSOMAL PROTEIN L7"/>
    <property type="match status" value="1"/>
</dbReference>
<dbReference type="InterPro" id="IPR039699">
    <property type="entry name" value="Ribosomal_uL30"/>
</dbReference>
<dbReference type="STRING" id="1071381.G8BPW5"/>
<comment type="function">
    <text evidence="6">Involved in the biogenesis of the 60S ribosomal subunit. May act as a specificity factor that binds precursor rRNAs and tethers the enzymes that carry out the early 5' to 3' exonucleolytic reactions that generate the mature rRNAs.</text>
</comment>
<dbReference type="InterPro" id="IPR018038">
    <property type="entry name" value="Ribosomal_uL30_CS"/>
</dbReference>
<dbReference type="InterPro" id="IPR036919">
    <property type="entry name" value="Ribo_uL30_ferredoxin-like_sf"/>
</dbReference>
<evidence type="ECO:0000259" key="8">
    <source>
        <dbReference type="Pfam" id="PF00327"/>
    </source>
</evidence>
<dbReference type="KEGG" id="tpf:TPHA_0B03740"/>
<keyword evidence="10" id="KW-1185">Reference proteome</keyword>
<evidence type="ECO:0000256" key="6">
    <source>
        <dbReference type="ARBA" id="ARBA00037037"/>
    </source>
</evidence>
<dbReference type="PROSITE" id="PS00634">
    <property type="entry name" value="RIBOSOMAL_L30"/>
    <property type="match status" value="1"/>
</dbReference>
<dbReference type="CDD" id="cd01657">
    <property type="entry name" value="Ribosomal_L7_archeal_euk"/>
    <property type="match status" value="1"/>
</dbReference>
<dbReference type="Proteomes" id="UP000005666">
    <property type="component" value="Chromosome 2"/>
</dbReference>
<dbReference type="RefSeq" id="XP_003684480.1">
    <property type="nucleotide sequence ID" value="XM_003684432.1"/>
</dbReference>